<sequence>MKFLKRVSIALIAVYLLLICMITAFQEKIIFRSETLPQDHVFTSSIPFEELYLKASDDAIIHGLHYQQPNPKGVILYFHGNARTIDYWGQWAETLATKYKYDVVIMDYRGYGKSVGERSHGQMLADALLFYDYARTKFEEEDITIFGRSLGGAFATHTATKRNAKQLLLESTFTSVYDIGKQRFWFLPLKWLLRYPFQNIKNVQHIKMPTHIIHGTEDAVVPYKHGQKLYKKAASNNKQFYTIQNGAHNDLISFEDYFKALDAIFL</sequence>
<dbReference type="Gene3D" id="3.40.50.1820">
    <property type="entry name" value="alpha/beta hydrolase"/>
    <property type="match status" value="1"/>
</dbReference>
<dbReference type="Pfam" id="PF12146">
    <property type="entry name" value="Hydrolase_4"/>
    <property type="match status" value="2"/>
</dbReference>
<accession>A0A2T6BZZ7</accession>
<feature type="domain" description="Serine aminopeptidase S33" evidence="1">
    <location>
        <begin position="70"/>
        <end position="176"/>
    </location>
</feature>
<dbReference type="SUPFAM" id="SSF53474">
    <property type="entry name" value="alpha/beta-Hydrolases"/>
    <property type="match status" value="1"/>
</dbReference>
<name>A0A2T6BZZ7_9FLAO</name>
<reference evidence="2 3" key="1">
    <citation type="submission" date="2018-04" db="EMBL/GenBank/DDBJ databases">
        <title>Genomic Encyclopedia of Archaeal and Bacterial Type Strains, Phase II (KMG-II): from individual species to whole genera.</title>
        <authorList>
            <person name="Goeker M."/>
        </authorList>
    </citation>
    <scope>NUCLEOTIDE SEQUENCE [LARGE SCALE GENOMIC DNA]</scope>
    <source>
        <strain evidence="2 3">DSM 25731</strain>
    </source>
</reference>
<dbReference type="InterPro" id="IPR022742">
    <property type="entry name" value="Hydrolase_4"/>
</dbReference>
<dbReference type="AlphaFoldDB" id="A0A2T6BZZ7"/>
<dbReference type="RefSeq" id="WP_108114846.1">
    <property type="nucleotide sequence ID" value="NZ_QBKT01000004.1"/>
</dbReference>
<dbReference type="PANTHER" id="PTHR12277:SF81">
    <property type="entry name" value="PROTEIN ABHD13"/>
    <property type="match status" value="1"/>
</dbReference>
<evidence type="ECO:0000313" key="2">
    <source>
        <dbReference type="EMBL" id="PTX61630.1"/>
    </source>
</evidence>
<protein>
    <recommendedName>
        <fullName evidence="1">Serine aminopeptidase S33 domain-containing protein</fullName>
    </recommendedName>
</protein>
<dbReference type="Proteomes" id="UP000244090">
    <property type="component" value="Unassembled WGS sequence"/>
</dbReference>
<keyword evidence="3" id="KW-1185">Reference proteome</keyword>
<organism evidence="2 3">
    <name type="scientific">Kordia periserrulae</name>
    <dbReference type="NCBI Taxonomy" id="701523"/>
    <lineage>
        <taxon>Bacteria</taxon>
        <taxon>Pseudomonadati</taxon>
        <taxon>Bacteroidota</taxon>
        <taxon>Flavobacteriia</taxon>
        <taxon>Flavobacteriales</taxon>
        <taxon>Flavobacteriaceae</taxon>
        <taxon>Kordia</taxon>
    </lineage>
</organism>
<feature type="domain" description="Serine aminopeptidase S33" evidence="1">
    <location>
        <begin position="201"/>
        <end position="249"/>
    </location>
</feature>
<dbReference type="OrthoDB" id="9777090at2"/>
<dbReference type="InterPro" id="IPR029058">
    <property type="entry name" value="AB_hydrolase_fold"/>
</dbReference>
<evidence type="ECO:0000259" key="1">
    <source>
        <dbReference type="Pfam" id="PF12146"/>
    </source>
</evidence>
<comment type="caution">
    <text evidence="2">The sequence shown here is derived from an EMBL/GenBank/DDBJ whole genome shotgun (WGS) entry which is preliminary data.</text>
</comment>
<dbReference type="PANTHER" id="PTHR12277">
    <property type="entry name" value="ALPHA/BETA HYDROLASE DOMAIN-CONTAINING PROTEIN"/>
    <property type="match status" value="1"/>
</dbReference>
<proteinExistence type="predicted"/>
<gene>
    <name evidence="2" type="ORF">C8N46_104273</name>
</gene>
<dbReference type="EMBL" id="QBKT01000004">
    <property type="protein sequence ID" value="PTX61630.1"/>
    <property type="molecule type" value="Genomic_DNA"/>
</dbReference>
<evidence type="ECO:0000313" key="3">
    <source>
        <dbReference type="Proteomes" id="UP000244090"/>
    </source>
</evidence>